<protein>
    <submittedName>
        <fullName evidence="3">Haloacid dehalogenase type II</fullName>
    </submittedName>
</protein>
<dbReference type="InterPro" id="IPR023198">
    <property type="entry name" value="PGP-like_dom2"/>
</dbReference>
<dbReference type="InterPro" id="IPR023214">
    <property type="entry name" value="HAD_sf"/>
</dbReference>
<dbReference type="NCBIfam" id="TIGR01428">
    <property type="entry name" value="HAD_type_II"/>
    <property type="match status" value="1"/>
</dbReference>
<dbReference type="Pfam" id="PF00702">
    <property type="entry name" value="Hydrolase"/>
    <property type="match status" value="1"/>
</dbReference>
<evidence type="ECO:0000313" key="3">
    <source>
        <dbReference type="EMBL" id="HIQ30339.1"/>
    </source>
</evidence>
<evidence type="ECO:0000256" key="1">
    <source>
        <dbReference type="ARBA" id="ARBA00008106"/>
    </source>
</evidence>
<sequence>MPRISGVTFDVYGTLFDWRTVEKVVFKIFEKKGVEVDVVEFTNYWRSKQLFYTHVNTLLNKCHERFRNLTRDALVHTLRRYGLDMDDAEVEEAVKAWDDLEPFPDVEDALNKVRGMNLKIAPLSNGDLEALRILTAKLSIEFDDIFSAELVGVYKPHPKIYEQAPRKWNLKPSEIMHVAGSTFDVIGSKSFGMVTTWVNRTNMIYDEFHLKPDFTVKNFRELVEVLKRIME</sequence>
<dbReference type="CDD" id="cd02588">
    <property type="entry name" value="HAD_L2-DEX"/>
    <property type="match status" value="1"/>
</dbReference>
<dbReference type="GO" id="GO:0019120">
    <property type="term" value="F:hydrolase activity, acting on acid halide bonds, in C-halide compounds"/>
    <property type="evidence" value="ECO:0007669"/>
    <property type="project" value="InterPro"/>
</dbReference>
<dbReference type="EMBL" id="DQVM01000139">
    <property type="protein sequence ID" value="HIQ30339.1"/>
    <property type="molecule type" value="Genomic_DNA"/>
</dbReference>
<dbReference type="Gene3D" id="1.10.150.240">
    <property type="entry name" value="Putative phosphatase, domain 2"/>
    <property type="match status" value="1"/>
</dbReference>
<comment type="similarity">
    <text evidence="1">Belongs to the HAD-like hydrolase superfamily. S-2-haloalkanoic acid dehalogenase family.</text>
</comment>
<dbReference type="Gene3D" id="3.40.50.1000">
    <property type="entry name" value="HAD superfamily/HAD-like"/>
    <property type="match status" value="1"/>
</dbReference>
<evidence type="ECO:0000256" key="2">
    <source>
        <dbReference type="ARBA" id="ARBA00022801"/>
    </source>
</evidence>
<dbReference type="PANTHER" id="PTHR43316:SF3">
    <property type="entry name" value="HALOACID DEHALOGENASE, TYPE II (AFU_ORTHOLOGUE AFUA_2G07750)-RELATED"/>
    <property type="match status" value="1"/>
</dbReference>
<proteinExistence type="inferred from homology"/>
<dbReference type="PANTHER" id="PTHR43316">
    <property type="entry name" value="HYDROLASE, HALOACID DELAHOGENASE-RELATED"/>
    <property type="match status" value="1"/>
</dbReference>
<dbReference type="SFLD" id="SFLDG01129">
    <property type="entry name" value="C1.5:_HAD__Beta-PGM__Phosphata"/>
    <property type="match status" value="1"/>
</dbReference>
<dbReference type="Proteomes" id="UP000608579">
    <property type="component" value="Unassembled WGS sequence"/>
</dbReference>
<dbReference type="InterPro" id="IPR006328">
    <property type="entry name" value="2-HAD"/>
</dbReference>
<dbReference type="NCBIfam" id="TIGR01549">
    <property type="entry name" value="HAD-SF-IA-v1"/>
    <property type="match status" value="1"/>
</dbReference>
<gene>
    <name evidence="3" type="ORF">EYH45_07220</name>
</gene>
<dbReference type="AlphaFoldDB" id="A0A832ZWX9"/>
<dbReference type="PRINTS" id="PR00413">
    <property type="entry name" value="HADHALOGNASE"/>
</dbReference>
<reference evidence="3" key="1">
    <citation type="journal article" date="2020" name="ISME J.">
        <title>Gammaproteobacteria mediating utilization of methyl-, sulfur- and petroleum organic compounds in deep ocean hydrothermal plumes.</title>
        <authorList>
            <person name="Zhou Z."/>
            <person name="Liu Y."/>
            <person name="Pan J."/>
            <person name="Cron B.R."/>
            <person name="Toner B.M."/>
            <person name="Anantharaman K."/>
            <person name="Breier J.A."/>
            <person name="Dick G.J."/>
            <person name="Li M."/>
        </authorList>
    </citation>
    <scope>NUCLEOTIDE SEQUENCE</scope>
    <source>
        <strain evidence="3">SZUA-1515</strain>
    </source>
</reference>
<dbReference type="InterPro" id="IPR006439">
    <property type="entry name" value="HAD-SF_hydro_IA"/>
</dbReference>
<name>A0A832ZWX9_CALS0</name>
<dbReference type="InterPro" id="IPR036412">
    <property type="entry name" value="HAD-like_sf"/>
</dbReference>
<evidence type="ECO:0000313" key="4">
    <source>
        <dbReference type="Proteomes" id="UP000608579"/>
    </source>
</evidence>
<comment type="caution">
    <text evidence="3">The sequence shown here is derived from an EMBL/GenBank/DDBJ whole genome shotgun (WGS) entry which is preliminary data.</text>
</comment>
<keyword evidence="2" id="KW-0378">Hydrolase</keyword>
<accession>A0A832ZWX9</accession>
<dbReference type="InterPro" id="IPR051540">
    <property type="entry name" value="S-2-haloacid_dehalogenase"/>
</dbReference>
<dbReference type="SFLD" id="SFLDS00003">
    <property type="entry name" value="Haloacid_Dehalogenase"/>
    <property type="match status" value="1"/>
</dbReference>
<organism evidence="3 4">
    <name type="scientific">Caldiarchaeum subterraneum</name>
    <dbReference type="NCBI Taxonomy" id="311458"/>
    <lineage>
        <taxon>Archaea</taxon>
        <taxon>Nitrososphaerota</taxon>
        <taxon>Candidatus Caldarchaeales</taxon>
        <taxon>Candidatus Caldarchaeaceae</taxon>
        <taxon>Candidatus Caldarchaeum</taxon>
    </lineage>
</organism>
<dbReference type="NCBIfam" id="TIGR01493">
    <property type="entry name" value="HAD-SF-IA-v2"/>
    <property type="match status" value="1"/>
</dbReference>
<dbReference type="SUPFAM" id="SSF56784">
    <property type="entry name" value="HAD-like"/>
    <property type="match status" value="1"/>
</dbReference>